<dbReference type="InterPro" id="IPR011044">
    <property type="entry name" value="Quino_amine_DH_bsu"/>
</dbReference>
<evidence type="ECO:0008006" key="4">
    <source>
        <dbReference type="Google" id="ProtNLM"/>
    </source>
</evidence>
<keyword evidence="1" id="KW-0812">Transmembrane</keyword>
<dbReference type="OrthoDB" id="4303889at2"/>
<organism evidence="2 3">
    <name type="scientific">Streptomyces niveus</name>
    <name type="common">Streptomyces spheroides</name>
    <dbReference type="NCBI Taxonomy" id="193462"/>
    <lineage>
        <taxon>Bacteria</taxon>
        <taxon>Bacillati</taxon>
        <taxon>Actinomycetota</taxon>
        <taxon>Actinomycetes</taxon>
        <taxon>Kitasatosporales</taxon>
        <taxon>Streptomycetaceae</taxon>
        <taxon>Streptomyces</taxon>
    </lineage>
</organism>
<dbReference type="InterPro" id="IPR015943">
    <property type="entry name" value="WD40/YVTN_repeat-like_dom_sf"/>
</dbReference>
<dbReference type="Gene3D" id="2.130.10.10">
    <property type="entry name" value="YVTN repeat-like/Quinoprotein amine dehydrogenase"/>
    <property type="match status" value="1"/>
</dbReference>
<feature type="transmembrane region" description="Helical" evidence="1">
    <location>
        <begin position="41"/>
        <end position="62"/>
    </location>
</feature>
<dbReference type="SUPFAM" id="SSF50969">
    <property type="entry name" value="YVTN repeat-like/Quinoprotein amine dehydrogenase"/>
    <property type="match status" value="1"/>
</dbReference>
<dbReference type="KEGG" id="snw:BBN63_25470"/>
<evidence type="ECO:0000313" key="2">
    <source>
        <dbReference type="EMBL" id="AQU69034.1"/>
    </source>
</evidence>
<dbReference type="RefSeq" id="WP_078077672.1">
    <property type="nucleotide sequence ID" value="NZ_CP018047.1"/>
</dbReference>
<keyword evidence="3" id="KW-1185">Reference proteome</keyword>
<protein>
    <recommendedName>
        <fullName evidence="4">WD40 repeat domain-containing protein</fullName>
    </recommendedName>
</protein>
<dbReference type="EMBL" id="CP018047">
    <property type="protein sequence ID" value="AQU69034.1"/>
    <property type="molecule type" value="Genomic_DNA"/>
</dbReference>
<dbReference type="Proteomes" id="UP000189677">
    <property type="component" value="Chromosome"/>
</dbReference>
<name>A0A1U9QXR3_STRNV</name>
<dbReference type="AlphaFoldDB" id="A0A1U9QXR3"/>
<proteinExistence type="predicted"/>
<keyword evidence="1" id="KW-1133">Transmembrane helix</keyword>
<evidence type="ECO:0000256" key="1">
    <source>
        <dbReference type="SAM" id="Phobius"/>
    </source>
</evidence>
<keyword evidence="1" id="KW-0472">Membrane</keyword>
<evidence type="ECO:0000313" key="3">
    <source>
        <dbReference type="Proteomes" id="UP000189677"/>
    </source>
</evidence>
<reference evidence="2 3" key="1">
    <citation type="submission" date="2016-11" db="EMBL/GenBank/DDBJ databases">
        <title>Complete genome sequence of Streptomyces niveus SCSIO 3406.</title>
        <authorList>
            <person name="Zhu Q."/>
            <person name="Cheng W."/>
            <person name="Song Y."/>
            <person name="Li Q."/>
            <person name="Ju J."/>
        </authorList>
    </citation>
    <scope>NUCLEOTIDE SEQUENCE [LARGE SCALE GENOMIC DNA]</scope>
    <source>
        <strain evidence="2 3">SCSIO 3406</strain>
    </source>
</reference>
<gene>
    <name evidence="2" type="ORF">BBN63_25470</name>
</gene>
<accession>A0A1U9QXR3</accession>
<sequence length="407" mass="44146">MNVEELVRASLREQAADTVTAPADLADRVLAVRRRRRARTLAGAAATTALVIAAAVAVPAALDRDGGATRLASEISRGKTLTDVDQSPPRDLIAVGDQALAAYFTVRMNKQPNRDEILTRTYSVLDQKTGKYEVDARWAYLAVAPGMRTAAVLERQLPAGRVGILDLLTKKVTRWIPVEGGVGSVEFSPDGERLIATTYDKNPDHFYWSEKVQVNDTMEPQRVYSRTGFAIVDVESGESDRHEVPPYMMEGDLEGFGPGEKLRFNNDGTLVYEPINMAPGRIFRDLRGKVVAAPPKEAHVDLVMAPAGLSPNGELVAGGFAGGARTTATEVLDPGTGKRAAKLKGQELLAWADDERLIAWDIAPGGNEFENRLVLITIGSDKVVSLSGARTPKDYSPGRWEPVFAKR</sequence>